<keyword evidence="1" id="KW-0472">Membrane</keyword>
<keyword evidence="1" id="KW-0812">Transmembrane</keyword>
<keyword evidence="3" id="KW-1185">Reference proteome</keyword>
<dbReference type="RefSeq" id="WP_146285283.1">
    <property type="nucleotide sequence ID" value="NZ_BMLP01000001.1"/>
</dbReference>
<proteinExistence type="predicted"/>
<feature type="transmembrane region" description="Helical" evidence="1">
    <location>
        <begin position="49"/>
        <end position="69"/>
    </location>
</feature>
<feature type="transmembrane region" description="Helical" evidence="1">
    <location>
        <begin position="7"/>
        <end position="29"/>
    </location>
</feature>
<reference evidence="2 3" key="1">
    <citation type="journal article" date="2014" name="Int. J. Syst. Evol. Microbiol.">
        <title>Complete genome sequence of Corynebacterium casei LMG S-19264T (=DSM 44701T), isolated from a smear-ripened cheese.</title>
        <authorList>
            <consortium name="US DOE Joint Genome Institute (JGI-PGF)"/>
            <person name="Walter F."/>
            <person name="Albersmeier A."/>
            <person name="Kalinowski J."/>
            <person name="Ruckert C."/>
        </authorList>
    </citation>
    <scope>NUCLEOTIDE SEQUENCE [LARGE SCALE GENOMIC DNA]</scope>
    <source>
        <strain evidence="2 3">CGMCC 1.7029</strain>
    </source>
</reference>
<dbReference type="OrthoDB" id="8115457at2"/>
<dbReference type="EMBL" id="BMLP01000001">
    <property type="protein sequence ID" value="GGO27671.1"/>
    <property type="molecule type" value="Genomic_DNA"/>
</dbReference>
<protein>
    <submittedName>
        <fullName evidence="2">Uncharacterized protein</fullName>
    </submittedName>
</protein>
<organism evidence="2 3">
    <name type="scientific">Gemmobacter aquaticus</name>
    <dbReference type="NCBI Taxonomy" id="490185"/>
    <lineage>
        <taxon>Bacteria</taxon>
        <taxon>Pseudomonadati</taxon>
        <taxon>Pseudomonadota</taxon>
        <taxon>Alphaproteobacteria</taxon>
        <taxon>Rhodobacterales</taxon>
        <taxon>Paracoccaceae</taxon>
        <taxon>Gemmobacter</taxon>
    </lineage>
</organism>
<evidence type="ECO:0000313" key="2">
    <source>
        <dbReference type="EMBL" id="GGO27671.1"/>
    </source>
</evidence>
<comment type="caution">
    <text evidence="2">The sequence shown here is derived from an EMBL/GenBank/DDBJ whole genome shotgun (WGS) entry which is preliminary data.</text>
</comment>
<accession>A0A917YJJ7</accession>
<dbReference type="Proteomes" id="UP000598196">
    <property type="component" value="Unassembled WGS sequence"/>
</dbReference>
<sequence length="106" mass="11635">MPKLIRLYIVNVAIGYGLSAVFLAMMVWFNVANLGHLILETENGWIGGLMMFVSNGVIFAGAQFAIAVMRQASDDDEPRGGTRAPTLVPVPVRVEARNQSAMRTRR</sequence>
<evidence type="ECO:0000256" key="1">
    <source>
        <dbReference type="SAM" id="Phobius"/>
    </source>
</evidence>
<keyword evidence="1" id="KW-1133">Transmembrane helix</keyword>
<dbReference type="AlphaFoldDB" id="A0A917YJJ7"/>
<name>A0A917YJJ7_9RHOB</name>
<evidence type="ECO:0000313" key="3">
    <source>
        <dbReference type="Proteomes" id="UP000598196"/>
    </source>
</evidence>
<gene>
    <name evidence="2" type="ORF">GCM10010991_09720</name>
</gene>